<dbReference type="Pfam" id="PF04230">
    <property type="entry name" value="PS_pyruv_trans"/>
    <property type="match status" value="1"/>
</dbReference>
<dbReference type="PANTHER" id="PTHR36836:SF1">
    <property type="entry name" value="COLANIC ACID BIOSYNTHESIS PROTEIN WCAK"/>
    <property type="match status" value="1"/>
</dbReference>
<dbReference type="InterPro" id="IPR007345">
    <property type="entry name" value="Polysacch_pyruvyl_Trfase"/>
</dbReference>
<protein>
    <recommendedName>
        <fullName evidence="1">Polysaccharide pyruvyl transferase domain-containing protein</fullName>
    </recommendedName>
</protein>
<dbReference type="AlphaFoldDB" id="A0A0P6WNG9"/>
<evidence type="ECO:0000313" key="3">
    <source>
        <dbReference type="Proteomes" id="UP000050398"/>
    </source>
</evidence>
<dbReference type="Proteomes" id="UP000050398">
    <property type="component" value="Unassembled WGS sequence"/>
</dbReference>
<feature type="domain" description="Polysaccharide pyruvyl transferase" evidence="1">
    <location>
        <begin position="58"/>
        <end position="316"/>
    </location>
</feature>
<dbReference type="RefSeq" id="WP_060674797.1">
    <property type="nucleotide sequence ID" value="NZ_LIXZ01000027.1"/>
</dbReference>
<dbReference type="EMBL" id="LIXZ01000027">
    <property type="protein sequence ID" value="KPL57776.1"/>
    <property type="molecule type" value="Genomic_DNA"/>
</dbReference>
<evidence type="ECO:0000259" key="1">
    <source>
        <dbReference type="Pfam" id="PF04230"/>
    </source>
</evidence>
<proteinExistence type="predicted"/>
<evidence type="ECO:0000313" key="2">
    <source>
        <dbReference type="EMBL" id="KPL57776.1"/>
    </source>
</evidence>
<reference evidence="2 3" key="1">
    <citation type="submission" date="2015-08" db="EMBL/GenBank/DDBJ databases">
        <title>Draft Genome Sequence of Bacillus vietnamensis UCD-SED5.</title>
        <authorList>
            <person name="Lee R.D."/>
            <person name="Jospin G."/>
            <person name="Lang J.M."/>
            <person name="Coil D.A."/>
            <person name="Eisen J.A."/>
        </authorList>
    </citation>
    <scope>NUCLEOTIDE SEQUENCE [LARGE SCALE GENOMIC DNA]</scope>
    <source>
        <strain evidence="2 3">UCD-SED5</strain>
    </source>
</reference>
<organism evidence="2 3">
    <name type="scientific">Rossellomorea vietnamensis</name>
    <dbReference type="NCBI Taxonomy" id="218284"/>
    <lineage>
        <taxon>Bacteria</taxon>
        <taxon>Bacillati</taxon>
        <taxon>Bacillota</taxon>
        <taxon>Bacilli</taxon>
        <taxon>Bacillales</taxon>
        <taxon>Bacillaceae</taxon>
        <taxon>Rossellomorea</taxon>
    </lineage>
</organism>
<sequence length="395" mass="44882">MNILMLFHGGSQNRGCEAIVRSSTSLIKENIEDSKVFLVSGKPETDECISCLDGIYNGVDTPLIKYSYSWIFSSLKVKLLKDESFAFGKIHKNIIKHINKADVCLSIGGDNYCYGEQPGWYEIDRRIKAQGKKLVLWGCSIGEEDLSQRKLEDLKLFDLILARETLTYNLLKNKGLTSVKLCADSAFTMQKEELPLPKGWKKGNTIGINYSPLVWKRNKESKQALINLIEYIITDTDMTIALTPHVIENGNNDYEILLSFYEYFKHTDRVIILPNDLNAMQYKGYIARMRFFIGARTHSTIAAYSSCVPTMVLGYSVKSRGISKDIFGEEKLVLGIGEISDSDVLQNKFNELMIEETQLKEKLIKSIPNIQIMSNKAVEYLNEVCYEKEPSICYS</sequence>
<dbReference type="OrthoDB" id="1814359at2"/>
<comment type="caution">
    <text evidence="2">The sequence shown here is derived from an EMBL/GenBank/DDBJ whole genome shotgun (WGS) entry which is preliminary data.</text>
</comment>
<gene>
    <name evidence="2" type="ORF">AM506_20465</name>
</gene>
<dbReference type="PANTHER" id="PTHR36836">
    <property type="entry name" value="COLANIC ACID BIOSYNTHESIS PROTEIN WCAK"/>
    <property type="match status" value="1"/>
</dbReference>
<name>A0A0P6WNG9_9BACI</name>
<accession>A0A0P6WNG9</accession>
<dbReference type="PATRIC" id="fig|218284.4.peg.2623"/>